<dbReference type="GO" id="GO:0019563">
    <property type="term" value="P:glycerol catabolic process"/>
    <property type="evidence" value="ECO:0007669"/>
    <property type="project" value="TreeGrafter"/>
</dbReference>
<evidence type="ECO:0000256" key="6">
    <source>
        <dbReference type="ARBA" id="ARBA00022798"/>
    </source>
</evidence>
<dbReference type="PROSITE" id="PS51480">
    <property type="entry name" value="DHAL"/>
    <property type="match status" value="1"/>
</dbReference>
<reference evidence="10 12" key="1">
    <citation type="submission" date="2015-09" db="EMBL/GenBank/DDBJ databases">
        <authorList>
            <consortium name="Pathogen Informatics"/>
        </authorList>
    </citation>
    <scope>NUCLEOTIDE SEQUENCE [LARGE SCALE GENOMIC DNA]</scope>
    <source>
        <strain evidence="10 12">2789STDY5608850</strain>
    </source>
</reference>
<keyword evidence="6" id="KW-0319">Glycerol metabolism</keyword>
<organism evidence="10 12">
    <name type="scientific">Hungatella hathewayi</name>
    <dbReference type="NCBI Taxonomy" id="154046"/>
    <lineage>
        <taxon>Bacteria</taxon>
        <taxon>Bacillati</taxon>
        <taxon>Bacillota</taxon>
        <taxon>Clostridia</taxon>
        <taxon>Lachnospirales</taxon>
        <taxon>Lachnospiraceae</taxon>
        <taxon>Hungatella</taxon>
    </lineage>
</organism>
<dbReference type="InterPro" id="IPR004007">
    <property type="entry name" value="DhaL_dom"/>
</dbReference>
<sequence>MLLSKPEITSMFRGVARLWCANKDRLSEIDSRFGDGDHGVTIGKIAGLITKNLDTWEDDDIEEFLQSLGDDTMEIGGGSAGPLYGTMIGGLSDPLSGSDAIDSEGLKAMLEGCLAAMEDITTARTGDKTMMDALIPAVLAARDVEGGIPDILKAAADAAEQGAKDSEQYVSKYGRARSYKEQTIGTPDAGAVSTSLFFRGLYDGLMEAGR</sequence>
<dbReference type="PANTHER" id="PTHR28629">
    <property type="entry name" value="TRIOKINASE/FMN CYCLASE"/>
    <property type="match status" value="1"/>
</dbReference>
<dbReference type="InterPro" id="IPR036117">
    <property type="entry name" value="DhaL_dom_sf"/>
</dbReference>
<dbReference type="FunFam" id="1.25.40.340:FF:000002">
    <property type="entry name" value="Dihydroxyacetone kinase, L subunit"/>
    <property type="match status" value="1"/>
</dbReference>
<evidence type="ECO:0000313" key="12">
    <source>
        <dbReference type="Proteomes" id="UP000095651"/>
    </source>
</evidence>
<dbReference type="EC" id="2.7.1.121" evidence="3"/>
<keyword evidence="4 10" id="KW-0808">Transferase</keyword>
<name>A0A174HIM3_9FIRM</name>
<evidence type="ECO:0000313" key="13">
    <source>
        <dbReference type="Proteomes" id="UP000263014"/>
    </source>
</evidence>
<dbReference type="GO" id="GO:0005829">
    <property type="term" value="C:cytosol"/>
    <property type="evidence" value="ECO:0007669"/>
    <property type="project" value="TreeGrafter"/>
</dbReference>
<dbReference type="GO" id="GO:0047324">
    <property type="term" value="F:phosphoenolpyruvate-glycerone phosphotransferase activity"/>
    <property type="evidence" value="ECO:0007669"/>
    <property type="project" value="UniProtKB-EC"/>
</dbReference>
<dbReference type="Proteomes" id="UP000095651">
    <property type="component" value="Unassembled WGS sequence"/>
</dbReference>
<comment type="function">
    <text evidence="8">ADP-binding subunit of the dihydroxyacetone kinase, which is responsible for the phosphoenolpyruvate (PEP)-dependent phosphorylation of dihydroxyacetone. DhaL-ADP is converted to DhaL-ATP via a phosphoryl group transfer from DhaM and transmits it to dihydroxyacetone binds to DhaK.</text>
</comment>
<dbReference type="SUPFAM" id="SSF101473">
    <property type="entry name" value="DhaL-like"/>
    <property type="match status" value="1"/>
</dbReference>
<dbReference type="InterPro" id="IPR050861">
    <property type="entry name" value="Dihydroxyacetone_Kinase"/>
</dbReference>
<dbReference type="SMART" id="SM01120">
    <property type="entry name" value="Dak2"/>
    <property type="match status" value="1"/>
</dbReference>
<evidence type="ECO:0000256" key="5">
    <source>
        <dbReference type="ARBA" id="ARBA00022777"/>
    </source>
</evidence>
<dbReference type="EMBL" id="QSON01000018">
    <property type="protein sequence ID" value="RGI97783.1"/>
    <property type="molecule type" value="Genomic_DNA"/>
</dbReference>
<comment type="catalytic activity">
    <reaction evidence="1">
        <text>dihydroxyacetone + phosphoenolpyruvate = dihydroxyacetone phosphate + pyruvate</text>
        <dbReference type="Rhea" id="RHEA:18381"/>
        <dbReference type="ChEBI" id="CHEBI:15361"/>
        <dbReference type="ChEBI" id="CHEBI:16016"/>
        <dbReference type="ChEBI" id="CHEBI:57642"/>
        <dbReference type="ChEBI" id="CHEBI:58702"/>
        <dbReference type="EC" id="2.7.1.121"/>
    </reaction>
</comment>
<evidence type="ECO:0000256" key="7">
    <source>
        <dbReference type="ARBA" id="ARBA00046577"/>
    </source>
</evidence>
<evidence type="ECO:0000313" key="10">
    <source>
        <dbReference type="EMBL" id="CUO74753.1"/>
    </source>
</evidence>
<dbReference type="AlphaFoldDB" id="A0A174HIM3"/>
<evidence type="ECO:0000256" key="8">
    <source>
        <dbReference type="ARBA" id="ARBA00055771"/>
    </source>
</evidence>
<comment type="pathway">
    <text evidence="2">Polyol metabolism; glycerol degradation.</text>
</comment>
<reference evidence="11 13" key="2">
    <citation type="submission" date="2018-08" db="EMBL/GenBank/DDBJ databases">
        <title>A genome reference for cultivated species of the human gut microbiota.</title>
        <authorList>
            <person name="Zou Y."/>
            <person name="Xue W."/>
            <person name="Luo G."/>
        </authorList>
    </citation>
    <scope>NUCLEOTIDE SEQUENCE [LARGE SCALE GENOMIC DNA]</scope>
    <source>
        <strain evidence="11 13">TM09-12</strain>
    </source>
</reference>
<dbReference type="Pfam" id="PF02734">
    <property type="entry name" value="Dak2"/>
    <property type="match status" value="1"/>
</dbReference>
<evidence type="ECO:0000313" key="11">
    <source>
        <dbReference type="EMBL" id="RGI97783.1"/>
    </source>
</evidence>
<proteinExistence type="predicted"/>
<evidence type="ECO:0000256" key="3">
    <source>
        <dbReference type="ARBA" id="ARBA00012095"/>
    </source>
</evidence>
<dbReference type="Proteomes" id="UP000263014">
    <property type="component" value="Unassembled WGS sequence"/>
</dbReference>
<evidence type="ECO:0000256" key="4">
    <source>
        <dbReference type="ARBA" id="ARBA00022679"/>
    </source>
</evidence>
<dbReference type="Gene3D" id="1.25.40.340">
    <property type="match status" value="1"/>
</dbReference>
<accession>A0A174HIM3</accession>
<dbReference type="RefSeq" id="WP_055657574.1">
    <property type="nucleotide sequence ID" value="NZ_CABIXC010000011.1"/>
</dbReference>
<keyword evidence="5 10" id="KW-0418">Kinase</keyword>
<gene>
    <name evidence="10" type="primary">dhaL_2</name>
    <name evidence="11" type="ORF">DXD79_26835</name>
    <name evidence="10" type="ORF">ERS852407_03807</name>
</gene>
<evidence type="ECO:0000256" key="1">
    <source>
        <dbReference type="ARBA" id="ARBA00001113"/>
    </source>
</evidence>
<dbReference type="PANTHER" id="PTHR28629:SF4">
    <property type="entry name" value="TRIOKINASE_FMN CYCLASE"/>
    <property type="match status" value="1"/>
</dbReference>
<feature type="domain" description="DhaL" evidence="9">
    <location>
        <begin position="6"/>
        <end position="203"/>
    </location>
</feature>
<protein>
    <recommendedName>
        <fullName evidence="3">phosphoenolpyruvate--glycerone phosphotransferase</fullName>
        <ecNumber evidence="3">2.7.1.121</ecNumber>
    </recommendedName>
</protein>
<evidence type="ECO:0000259" key="9">
    <source>
        <dbReference type="PROSITE" id="PS51480"/>
    </source>
</evidence>
<comment type="subunit">
    <text evidence="7">Homodimer. The dihydroxyacetone kinase complex is composed of a homodimer of DhaM, a homodimer of DhaK and the subunit DhaL.</text>
</comment>
<dbReference type="EMBL" id="CYZE01000011">
    <property type="protein sequence ID" value="CUO74753.1"/>
    <property type="molecule type" value="Genomic_DNA"/>
</dbReference>
<evidence type="ECO:0000256" key="2">
    <source>
        <dbReference type="ARBA" id="ARBA00004745"/>
    </source>
</evidence>
<dbReference type="GO" id="GO:0004371">
    <property type="term" value="F:glycerone kinase activity"/>
    <property type="evidence" value="ECO:0007669"/>
    <property type="project" value="InterPro"/>
</dbReference>